<sequence>MRHRLCILLSLLSLLGFAGLSRSREAPPITIPEEDRSRLIRFSHKYHLTEIGAKCTDCHTAAAGSDRATDRLLPKKADCAQCHDVEDRADCQKCHVDPANPADFRNPERVIDFPHRFHLEKVGLVCVACHIGLEEVDYASRANWPGMDDCLACHNNLKAPFDCENCHPKVEVIRPRTHGANFIREHRGHVRSQAMPCAKCHEEGYCQECHLGARLTELKSPADRAASSGPQDRGRVTQILQRQHELNYRYTHPLDAVGKERQCATCHDAKAFCADCHRAMGADDRRLKPVWHGDVGGPWVLGRVGNGGRHAEWARRDIERCASCHDAEGSDPTCLQCHVDFDGRRGSDPKTHDRYAGRDDDWGFHEDSGAVCFTCHVSTKRAGAGFCGYCHGT</sequence>
<feature type="domain" description="Cytochrome c7-like" evidence="2">
    <location>
        <begin position="112"/>
        <end position="167"/>
    </location>
</feature>
<dbReference type="CDD" id="cd08168">
    <property type="entry name" value="Cytochrom_C3"/>
    <property type="match status" value="1"/>
</dbReference>
<name>A0A1F6CX40_HANXR</name>
<organism evidence="3 4">
    <name type="scientific">Handelsmanbacteria sp. (strain RIFCSPLOWO2_12_FULL_64_10)</name>
    <dbReference type="NCBI Taxonomy" id="1817868"/>
    <lineage>
        <taxon>Bacteria</taxon>
        <taxon>Candidatus Handelsmaniibacteriota</taxon>
    </lineage>
</organism>
<keyword evidence="1" id="KW-0732">Signal</keyword>
<feature type="chain" id="PRO_5009523597" description="Cytochrome c7-like domain-containing protein" evidence="1">
    <location>
        <begin position="19"/>
        <end position="393"/>
    </location>
</feature>
<feature type="signal peptide" evidence="1">
    <location>
        <begin position="1"/>
        <end position="18"/>
    </location>
</feature>
<dbReference type="PANTHER" id="PTHR39425">
    <property type="entry name" value="LIPOPROTEIN CYTOCHROME C"/>
    <property type="match status" value="1"/>
</dbReference>
<evidence type="ECO:0000313" key="3">
    <source>
        <dbReference type="EMBL" id="OGG53432.1"/>
    </source>
</evidence>
<dbReference type="Proteomes" id="UP000178606">
    <property type="component" value="Unassembled WGS sequence"/>
</dbReference>
<dbReference type="InterPro" id="IPR036280">
    <property type="entry name" value="Multihaem_cyt_sf"/>
</dbReference>
<feature type="non-terminal residue" evidence="3">
    <location>
        <position position="393"/>
    </location>
</feature>
<dbReference type="AlphaFoldDB" id="A0A1F6CX40"/>
<dbReference type="PANTHER" id="PTHR39425:SF1">
    <property type="entry name" value="CYTOCHROME C7-LIKE DOMAIN-CONTAINING PROTEIN"/>
    <property type="match status" value="1"/>
</dbReference>
<evidence type="ECO:0000259" key="2">
    <source>
        <dbReference type="Pfam" id="PF14522"/>
    </source>
</evidence>
<evidence type="ECO:0000256" key="1">
    <source>
        <dbReference type="SAM" id="SignalP"/>
    </source>
</evidence>
<dbReference type="Pfam" id="PF14522">
    <property type="entry name" value="Cytochrome_C7"/>
    <property type="match status" value="2"/>
</dbReference>
<comment type="caution">
    <text evidence="3">The sequence shown here is derived from an EMBL/GenBank/DDBJ whole genome shotgun (WGS) entry which is preliminary data.</text>
</comment>
<feature type="domain" description="Cytochrome c7-like" evidence="2">
    <location>
        <begin position="41"/>
        <end position="95"/>
    </location>
</feature>
<dbReference type="SUPFAM" id="SSF48695">
    <property type="entry name" value="Multiheme cytochromes"/>
    <property type="match status" value="2"/>
</dbReference>
<gene>
    <name evidence="3" type="ORF">A3F84_12655</name>
</gene>
<dbReference type="Gene3D" id="3.90.10.10">
    <property type="entry name" value="Cytochrome C3"/>
    <property type="match status" value="3"/>
</dbReference>
<proteinExistence type="predicted"/>
<evidence type="ECO:0000313" key="4">
    <source>
        <dbReference type="Proteomes" id="UP000178606"/>
    </source>
</evidence>
<dbReference type="EMBL" id="MFKF01000121">
    <property type="protein sequence ID" value="OGG53432.1"/>
    <property type="molecule type" value="Genomic_DNA"/>
</dbReference>
<dbReference type="InterPro" id="IPR029467">
    <property type="entry name" value="Cyt_c7-like"/>
</dbReference>
<reference evidence="3 4" key="1">
    <citation type="journal article" date="2016" name="Nat. Commun.">
        <title>Thousands of microbial genomes shed light on interconnected biogeochemical processes in an aquifer system.</title>
        <authorList>
            <person name="Anantharaman K."/>
            <person name="Brown C.T."/>
            <person name="Hug L.A."/>
            <person name="Sharon I."/>
            <person name="Castelle C.J."/>
            <person name="Probst A.J."/>
            <person name="Thomas B.C."/>
            <person name="Singh A."/>
            <person name="Wilkins M.J."/>
            <person name="Karaoz U."/>
            <person name="Brodie E.L."/>
            <person name="Williams K.H."/>
            <person name="Hubbard S.S."/>
            <person name="Banfield J.F."/>
        </authorList>
    </citation>
    <scope>NUCLEOTIDE SEQUENCE [LARGE SCALE GENOMIC DNA]</scope>
    <source>
        <strain evidence="4">RIFCSPLOWO2_12_FULL_64_10</strain>
    </source>
</reference>
<protein>
    <recommendedName>
        <fullName evidence="2">Cytochrome c7-like domain-containing protein</fullName>
    </recommendedName>
</protein>
<accession>A0A1F6CX40</accession>